<keyword evidence="2" id="KW-0539">Nucleus</keyword>
<dbReference type="SUPFAM" id="SSF54160">
    <property type="entry name" value="Chromo domain-like"/>
    <property type="match status" value="1"/>
</dbReference>
<dbReference type="InterPro" id="IPR016197">
    <property type="entry name" value="Chromo-like_dom_sf"/>
</dbReference>
<name>B4QIL1_DROSI</name>
<dbReference type="Proteomes" id="UP000000304">
    <property type="component" value="Chromosome 2R"/>
</dbReference>
<feature type="compositionally biased region" description="Basic and acidic residues" evidence="3">
    <location>
        <begin position="1"/>
        <end position="11"/>
    </location>
</feature>
<organism evidence="5 6">
    <name type="scientific">Drosophila simulans</name>
    <name type="common">Fruit fly</name>
    <dbReference type="NCBI Taxonomy" id="7240"/>
    <lineage>
        <taxon>Eukaryota</taxon>
        <taxon>Metazoa</taxon>
        <taxon>Ecdysozoa</taxon>
        <taxon>Arthropoda</taxon>
        <taxon>Hexapoda</taxon>
        <taxon>Insecta</taxon>
        <taxon>Pterygota</taxon>
        <taxon>Neoptera</taxon>
        <taxon>Endopterygota</taxon>
        <taxon>Diptera</taxon>
        <taxon>Brachycera</taxon>
        <taxon>Muscomorpha</taxon>
        <taxon>Ephydroidea</taxon>
        <taxon>Drosophilidae</taxon>
        <taxon>Drosophila</taxon>
        <taxon>Sophophora</taxon>
    </lineage>
</organism>
<dbReference type="PhylomeDB" id="B4QIL1"/>
<dbReference type="STRING" id="7240.B4QIL1"/>
<evidence type="ECO:0000313" key="5">
    <source>
        <dbReference type="EMBL" id="EDX08339.1"/>
    </source>
</evidence>
<evidence type="ECO:0000256" key="3">
    <source>
        <dbReference type="SAM" id="MobiDB-lite"/>
    </source>
</evidence>
<dbReference type="InterPro" id="IPR008251">
    <property type="entry name" value="Chromo_shadow_dom"/>
</dbReference>
<protein>
    <submittedName>
        <fullName evidence="5">GD25065</fullName>
    </submittedName>
</protein>
<feature type="domain" description="Chromo" evidence="4">
    <location>
        <begin position="36"/>
        <end position="95"/>
    </location>
</feature>
<dbReference type="GO" id="GO:0005634">
    <property type="term" value="C:nucleus"/>
    <property type="evidence" value="ECO:0007669"/>
    <property type="project" value="UniProtKB-SubCell"/>
</dbReference>
<dbReference type="GO" id="GO:0005694">
    <property type="term" value="C:chromosome"/>
    <property type="evidence" value="ECO:0007669"/>
    <property type="project" value="UniProtKB-ARBA"/>
</dbReference>
<gene>
    <name evidence="5" type="primary">Dsim\GD25065</name>
    <name evidence="5" type="ORF">Dsim_GD25065</name>
</gene>
<evidence type="ECO:0000313" key="6">
    <source>
        <dbReference type="Proteomes" id="UP000000304"/>
    </source>
</evidence>
<feature type="region of interest" description="Disordered" evidence="3">
    <location>
        <begin position="88"/>
        <end position="110"/>
    </location>
</feature>
<dbReference type="SMART" id="SM00300">
    <property type="entry name" value="ChSh"/>
    <property type="match status" value="1"/>
</dbReference>
<dbReference type="AlphaFoldDB" id="B4QIL1"/>
<dbReference type="OrthoDB" id="7869328at2759"/>
<evidence type="ECO:0000256" key="2">
    <source>
        <dbReference type="ARBA" id="ARBA00023242"/>
    </source>
</evidence>
<dbReference type="Pfam" id="PF01393">
    <property type="entry name" value="Chromo_shadow"/>
    <property type="match status" value="1"/>
</dbReference>
<accession>B4QIL1</accession>
<feature type="region of interest" description="Disordered" evidence="3">
    <location>
        <begin position="1"/>
        <end position="27"/>
    </location>
</feature>
<reference evidence="5 6" key="1">
    <citation type="journal article" date="2007" name="Nature">
        <title>Evolution of genes and genomes on the Drosophila phylogeny.</title>
        <authorList>
            <consortium name="Drosophila 12 Genomes Consortium"/>
            <person name="Clark A.G."/>
            <person name="Eisen M.B."/>
            <person name="Smith D.R."/>
            <person name="Bergman C.M."/>
            <person name="Oliver B."/>
            <person name="Markow T.A."/>
            <person name="Kaufman T.C."/>
            <person name="Kellis M."/>
            <person name="Gelbart W."/>
            <person name="Iyer V.N."/>
            <person name="Pollard D.A."/>
            <person name="Sackton T.B."/>
            <person name="Larracuente A.M."/>
            <person name="Singh N.D."/>
            <person name="Abad J.P."/>
            <person name="Abt D.N."/>
            <person name="Adryan B."/>
            <person name="Aguade M."/>
            <person name="Akashi H."/>
            <person name="Anderson W.W."/>
            <person name="Aquadro C.F."/>
            <person name="Ardell D.H."/>
            <person name="Arguello R."/>
            <person name="Artieri C.G."/>
            <person name="Barbash D.A."/>
            <person name="Barker D."/>
            <person name="Barsanti P."/>
            <person name="Batterham P."/>
            <person name="Batzoglou S."/>
            <person name="Begun D."/>
            <person name="Bhutkar A."/>
            <person name="Blanco E."/>
            <person name="Bosak S.A."/>
            <person name="Bradley R.K."/>
            <person name="Brand A.D."/>
            <person name="Brent M.R."/>
            <person name="Brooks A.N."/>
            <person name="Brown R.H."/>
            <person name="Butlin R.K."/>
            <person name="Caggese C."/>
            <person name="Calvi B.R."/>
            <person name="Bernardo de Carvalho A."/>
            <person name="Caspi A."/>
            <person name="Castrezana S."/>
            <person name="Celniker S.E."/>
            <person name="Chang J.L."/>
            <person name="Chapple C."/>
            <person name="Chatterji S."/>
            <person name="Chinwalla A."/>
            <person name="Civetta A."/>
            <person name="Clifton S.W."/>
            <person name="Comeron J.M."/>
            <person name="Costello J.C."/>
            <person name="Coyne J.A."/>
            <person name="Daub J."/>
            <person name="David R.G."/>
            <person name="Delcher A.L."/>
            <person name="Delehaunty K."/>
            <person name="Do C.B."/>
            <person name="Ebling H."/>
            <person name="Edwards K."/>
            <person name="Eickbush T."/>
            <person name="Evans J.D."/>
            <person name="Filipski A."/>
            <person name="Findeiss S."/>
            <person name="Freyhult E."/>
            <person name="Fulton L."/>
            <person name="Fulton R."/>
            <person name="Garcia A.C."/>
            <person name="Gardiner A."/>
            <person name="Garfield D.A."/>
            <person name="Garvin B.E."/>
            <person name="Gibson G."/>
            <person name="Gilbert D."/>
            <person name="Gnerre S."/>
            <person name="Godfrey J."/>
            <person name="Good R."/>
            <person name="Gotea V."/>
            <person name="Gravely B."/>
            <person name="Greenberg A.J."/>
            <person name="Griffiths-Jones S."/>
            <person name="Gross S."/>
            <person name="Guigo R."/>
            <person name="Gustafson E.A."/>
            <person name="Haerty W."/>
            <person name="Hahn M.W."/>
            <person name="Halligan D.L."/>
            <person name="Halpern A.L."/>
            <person name="Halter G.M."/>
            <person name="Han M.V."/>
            <person name="Heger A."/>
            <person name="Hillier L."/>
            <person name="Hinrichs A.S."/>
            <person name="Holmes I."/>
            <person name="Hoskins R.A."/>
            <person name="Hubisz M.J."/>
            <person name="Hultmark D."/>
            <person name="Huntley M.A."/>
            <person name="Jaffe D.B."/>
            <person name="Jagadeeshan S."/>
            <person name="Jeck W.R."/>
            <person name="Johnson J."/>
            <person name="Jones C.D."/>
            <person name="Jordan W.C."/>
            <person name="Karpen G.H."/>
            <person name="Kataoka E."/>
            <person name="Keightley P.D."/>
            <person name="Kheradpour P."/>
            <person name="Kirkness E.F."/>
            <person name="Koerich L.B."/>
            <person name="Kristiansen K."/>
            <person name="Kudrna D."/>
            <person name="Kulathinal R.J."/>
            <person name="Kumar S."/>
            <person name="Kwok R."/>
            <person name="Lander E."/>
            <person name="Langley C.H."/>
            <person name="Lapoint R."/>
            <person name="Lazzaro B.P."/>
            <person name="Lee S.J."/>
            <person name="Levesque L."/>
            <person name="Li R."/>
            <person name="Lin C.F."/>
            <person name="Lin M.F."/>
            <person name="Lindblad-Toh K."/>
            <person name="Llopart A."/>
            <person name="Long M."/>
            <person name="Low L."/>
            <person name="Lozovsky E."/>
            <person name="Lu J."/>
            <person name="Luo M."/>
            <person name="Machado C.A."/>
            <person name="Makalowski W."/>
            <person name="Marzo M."/>
            <person name="Matsuda M."/>
            <person name="Matzkin L."/>
            <person name="McAllister B."/>
            <person name="McBride C.S."/>
            <person name="McKernan B."/>
            <person name="McKernan K."/>
            <person name="Mendez-Lago M."/>
            <person name="Minx P."/>
            <person name="Mollenhauer M.U."/>
            <person name="Montooth K."/>
            <person name="Mount S.M."/>
            <person name="Mu X."/>
            <person name="Myers E."/>
            <person name="Negre B."/>
            <person name="Newfeld S."/>
            <person name="Nielsen R."/>
            <person name="Noor M.A."/>
            <person name="O'Grady P."/>
            <person name="Pachter L."/>
            <person name="Papaceit M."/>
            <person name="Parisi M.J."/>
            <person name="Parisi M."/>
            <person name="Parts L."/>
            <person name="Pedersen J.S."/>
            <person name="Pesole G."/>
            <person name="Phillippy A.M."/>
            <person name="Ponting C.P."/>
            <person name="Pop M."/>
            <person name="Porcelli D."/>
            <person name="Powell J.R."/>
            <person name="Prohaska S."/>
            <person name="Pruitt K."/>
            <person name="Puig M."/>
            <person name="Quesneville H."/>
            <person name="Ram K.R."/>
            <person name="Rand D."/>
            <person name="Rasmussen M.D."/>
            <person name="Reed L.K."/>
            <person name="Reenan R."/>
            <person name="Reily A."/>
            <person name="Remington K.A."/>
            <person name="Rieger T.T."/>
            <person name="Ritchie M.G."/>
            <person name="Robin C."/>
            <person name="Rogers Y.H."/>
            <person name="Rohde C."/>
            <person name="Rozas J."/>
            <person name="Rubenfield M.J."/>
            <person name="Ruiz A."/>
            <person name="Russo S."/>
            <person name="Salzberg S.L."/>
            <person name="Sanchez-Gracia A."/>
            <person name="Saranga D.J."/>
            <person name="Sato H."/>
            <person name="Schaeffer S.W."/>
            <person name="Schatz M.C."/>
            <person name="Schlenke T."/>
            <person name="Schwartz R."/>
            <person name="Segarra C."/>
            <person name="Singh R.S."/>
            <person name="Sirot L."/>
            <person name="Sirota M."/>
            <person name="Sisneros N.B."/>
            <person name="Smith C.D."/>
            <person name="Smith T.F."/>
            <person name="Spieth J."/>
            <person name="Stage D.E."/>
            <person name="Stark A."/>
            <person name="Stephan W."/>
            <person name="Strausberg R.L."/>
            <person name="Strempel S."/>
            <person name="Sturgill D."/>
            <person name="Sutton G."/>
            <person name="Sutton G.G."/>
            <person name="Tao W."/>
            <person name="Teichmann S."/>
            <person name="Tobari Y.N."/>
            <person name="Tomimura Y."/>
            <person name="Tsolas J.M."/>
            <person name="Valente V.L."/>
            <person name="Venter E."/>
            <person name="Venter J.C."/>
            <person name="Vicario S."/>
            <person name="Vieira F.G."/>
            <person name="Vilella A.J."/>
            <person name="Villasante A."/>
            <person name="Walenz B."/>
            <person name="Wang J."/>
            <person name="Wasserman M."/>
            <person name="Watts T."/>
            <person name="Wilson D."/>
            <person name="Wilson R.K."/>
            <person name="Wing R.A."/>
            <person name="Wolfner M.F."/>
            <person name="Wong A."/>
            <person name="Wong G.K."/>
            <person name="Wu C.I."/>
            <person name="Wu G."/>
            <person name="Yamamoto D."/>
            <person name="Yang H.P."/>
            <person name="Yang S.P."/>
            <person name="Yorke J.A."/>
            <person name="Yoshida K."/>
            <person name="Zdobnov E."/>
            <person name="Zhang P."/>
            <person name="Zhang Y."/>
            <person name="Zimin A.V."/>
            <person name="Baldwin J."/>
            <person name="Abdouelleil A."/>
            <person name="Abdulkadir J."/>
            <person name="Abebe A."/>
            <person name="Abera B."/>
            <person name="Abreu J."/>
            <person name="Acer S.C."/>
            <person name="Aftuck L."/>
            <person name="Alexander A."/>
            <person name="An P."/>
            <person name="Anderson E."/>
            <person name="Anderson S."/>
            <person name="Arachi H."/>
            <person name="Azer M."/>
            <person name="Bachantsang P."/>
            <person name="Barry A."/>
            <person name="Bayul T."/>
            <person name="Berlin A."/>
            <person name="Bessette D."/>
            <person name="Bloom T."/>
            <person name="Blye J."/>
            <person name="Boguslavskiy L."/>
            <person name="Bonnet C."/>
            <person name="Boukhgalter B."/>
            <person name="Bourzgui I."/>
            <person name="Brown A."/>
            <person name="Cahill P."/>
            <person name="Channer S."/>
            <person name="Cheshatsang Y."/>
            <person name="Chuda L."/>
            <person name="Citroen M."/>
            <person name="Collymore A."/>
            <person name="Cooke P."/>
            <person name="Costello M."/>
            <person name="D'Aco K."/>
            <person name="Daza R."/>
            <person name="De Haan G."/>
            <person name="DeGray S."/>
            <person name="DeMaso C."/>
            <person name="Dhargay N."/>
            <person name="Dooley K."/>
            <person name="Dooley E."/>
            <person name="Doricent M."/>
            <person name="Dorje P."/>
            <person name="Dorjee K."/>
            <person name="Dupes A."/>
            <person name="Elong R."/>
            <person name="Falk J."/>
            <person name="Farina A."/>
            <person name="Faro S."/>
            <person name="Ferguson D."/>
            <person name="Fisher S."/>
            <person name="Foley C.D."/>
            <person name="Franke A."/>
            <person name="Friedrich D."/>
            <person name="Gadbois L."/>
            <person name="Gearin G."/>
            <person name="Gearin C.R."/>
            <person name="Giannoukos G."/>
            <person name="Goode T."/>
            <person name="Graham J."/>
            <person name="Grandbois E."/>
            <person name="Grewal S."/>
            <person name="Gyaltsen K."/>
            <person name="Hafez N."/>
            <person name="Hagos B."/>
            <person name="Hall J."/>
            <person name="Henson C."/>
            <person name="Hollinger A."/>
            <person name="Honan T."/>
            <person name="Huard M.D."/>
            <person name="Hughes L."/>
            <person name="Hurhula B."/>
            <person name="Husby M.E."/>
            <person name="Kamat A."/>
            <person name="Kanga B."/>
            <person name="Kashin S."/>
            <person name="Khazanovich D."/>
            <person name="Kisner P."/>
            <person name="Lance K."/>
            <person name="Lara M."/>
            <person name="Lee W."/>
            <person name="Lennon N."/>
            <person name="Letendre F."/>
            <person name="LeVine R."/>
            <person name="Lipovsky A."/>
            <person name="Liu X."/>
            <person name="Liu J."/>
            <person name="Liu S."/>
            <person name="Lokyitsang T."/>
            <person name="Lokyitsang Y."/>
            <person name="Lubonja R."/>
            <person name="Lui A."/>
            <person name="MacDonald P."/>
            <person name="Magnisalis V."/>
            <person name="Maru K."/>
            <person name="Matthews C."/>
            <person name="McCusker W."/>
            <person name="McDonough S."/>
            <person name="Mehta T."/>
            <person name="Meldrim J."/>
            <person name="Meneus L."/>
            <person name="Mihai O."/>
            <person name="Mihalev A."/>
            <person name="Mihova T."/>
            <person name="Mittelman R."/>
            <person name="Mlenga V."/>
            <person name="Montmayeur A."/>
            <person name="Mulrain L."/>
            <person name="Navidi A."/>
            <person name="Naylor J."/>
            <person name="Negash T."/>
            <person name="Nguyen T."/>
            <person name="Nguyen N."/>
            <person name="Nicol R."/>
            <person name="Norbu C."/>
            <person name="Norbu N."/>
            <person name="Novod N."/>
            <person name="O'Neill B."/>
            <person name="Osman S."/>
            <person name="Markiewicz E."/>
            <person name="Oyono O.L."/>
            <person name="Patti C."/>
            <person name="Phunkhang P."/>
            <person name="Pierre F."/>
            <person name="Priest M."/>
            <person name="Raghuraman S."/>
            <person name="Rege F."/>
            <person name="Reyes R."/>
            <person name="Rise C."/>
            <person name="Rogov P."/>
            <person name="Ross K."/>
            <person name="Ryan E."/>
            <person name="Settipalli S."/>
            <person name="Shea T."/>
            <person name="Sherpa N."/>
            <person name="Shi L."/>
            <person name="Shih D."/>
            <person name="Sparrow T."/>
            <person name="Spaulding J."/>
            <person name="Stalker J."/>
            <person name="Stange-Thomann N."/>
            <person name="Stavropoulos S."/>
            <person name="Stone C."/>
            <person name="Strader C."/>
            <person name="Tesfaye S."/>
            <person name="Thomson T."/>
            <person name="Thoulutsang Y."/>
            <person name="Thoulutsang D."/>
            <person name="Topham K."/>
            <person name="Topping I."/>
            <person name="Tsamla T."/>
            <person name="Vassiliev H."/>
            <person name="Vo A."/>
            <person name="Wangchuk T."/>
            <person name="Wangdi T."/>
            <person name="Weiand M."/>
            <person name="Wilkinson J."/>
            <person name="Wilson A."/>
            <person name="Yadav S."/>
            <person name="Young G."/>
            <person name="Yu Q."/>
            <person name="Zembek L."/>
            <person name="Zhong D."/>
            <person name="Zimmer A."/>
            <person name="Zwirko Z."/>
            <person name="Jaffe D.B."/>
            <person name="Alvarez P."/>
            <person name="Brockman W."/>
            <person name="Butler J."/>
            <person name="Chin C."/>
            <person name="Gnerre S."/>
            <person name="Grabherr M."/>
            <person name="Kleber M."/>
            <person name="Mauceli E."/>
            <person name="MacCallum I."/>
        </authorList>
    </citation>
    <scope>NUCLEOTIDE SEQUENCE [LARGE SCALE GENOMIC DNA]</scope>
    <source>
        <strain evidence="6">white501</strain>
    </source>
</reference>
<dbReference type="OMA" id="HMVIEFY"/>
<proteinExistence type="predicted"/>
<comment type="subcellular location">
    <subcellularLocation>
        <location evidence="1">Nucleus</location>
    </subcellularLocation>
</comment>
<dbReference type="CDD" id="cd00034">
    <property type="entry name" value="CSD"/>
    <property type="match status" value="1"/>
</dbReference>
<dbReference type="Bgee" id="FBgn0196377">
    <property type="expression patterns" value="Expressed in male reproductive system and 3 other cell types or tissues"/>
</dbReference>
<dbReference type="InterPro" id="IPR000953">
    <property type="entry name" value="Chromo/chromo_shadow_dom"/>
</dbReference>
<sequence>MTSGGKGRESDGAPAHSMGLKVNDPIMNRTAISRERKAEKILHVFTTENGTTMFLIKFKDSPLVEQVPAIEANVRFSQMVIDFYEDHLSFPPPESRKSNPRKRKASENDL</sequence>
<evidence type="ECO:0000256" key="1">
    <source>
        <dbReference type="ARBA" id="ARBA00004123"/>
    </source>
</evidence>
<dbReference type="EMBL" id="CM000362">
    <property type="protein sequence ID" value="EDX08339.1"/>
    <property type="molecule type" value="Genomic_DNA"/>
</dbReference>
<dbReference type="Gene3D" id="2.40.50.40">
    <property type="match status" value="1"/>
</dbReference>
<evidence type="ECO:0000259" key="4">
    <source>
        <dbReference type="PROSITE" id="PS50013"/>
    </source>
</evidence>
<dbReference type="HOGENOM" id="CLU_176502_0_0_1"/>
<keyword evidence="6" id="KW-1185">Reference proteome</keyword>
<dbReference type="PROSITE" id="PS50013">
    <property type="entry name" value="CHROMO_2"/>
    <property type="match status" value="1"/>
</dbReference>